<name>A0A821T898_9BILA</name>
<feature type="non-terminal residue" evidence="1">
    <location>
        <position position="1"/>
    </location>
</feature>
<accession>A0A821T898</accession>
<dbReference type="Proteomes" id="UP000663873">
    <property type="component" value="Unassembled WGS sequence"/>
</dbReference>
<gene>
    <name evidence="1" type="ORF">UJA718_LOCUS44293</name>
</gene>
<organism evidence="1 2">
    <name type="scientific">Rotaria socialis</name>
    <dbReference type="NCBI Taxonomy" id="392032"/>
    <lineage>
        <taxon>Eukaryota</taxon>
        <taxon>Metazoa</taxon>
        <taxon>Spiralia</taxon>
        <taxon>Gnathifera</taxon>
        <taxon>Rotifera</taxon>
        <taxon>Eurotatoria</taxon>
        <taxon>Bdelloidea</taxon>
        <taxon>Philodinida</taxon>
        <taxon>Philodinidae</taxon>
        <taxon>Rotaria</taxon>
    </lineage>
</organism>
<evidence type="ECO:0000313" key="1">
    <source>
        <dbReference type="EMBL" id="CAF4871210.1"/>
    </source>
</evidence>
<proteinExistence type="predicted"/>
<sequence>VKRKQVELRYESSVASIIIGFFIDNCTDRGSIVTITVVAITVQKIAVNTIHRSVCLRLRRTSSSGIKATRPGDVVTRPVP</sequence>
<dbReference type="AlphaFoldDB" id="A0A821T898"/>
<evidence type="ECO:0000313" key="2">
    <source>
        <dbReference type="Proteomes" id="UP000663873"/>
    </source>
</evidence>
<dbReference type="EMBL" id="CAJOBP010067433">
    <property type="protein sequence ID" value="CAF4871210.1"/>
    <property type="molecule type" value="Genomic_DNA"/>
</dbReference>
<reference evidence="1" key="1">
    <citation type="submission" date="2021-02" db="EMBL/GenBank/DDBJ databases">
        <authorList>
            <person name="Nowell W R."/>
        </authorList>
    </citation>
    <scope>NUCLEOTIDE SEQUENCE</scope>
</reference>
<protein>
    <submittedName>
        <fullName evidence="1">Uncharacterized protein</fullName>
    </submittedName>
</protein>
<comment type="caution">
    <text evidence="1">The sequence shown here is derived from an EMBL/GenBank/DDBJ whole genome shotgun (WGS) entry which is preliminary data.</text>
</comment>
<keyword evidence="2" id="KW-1185">Reference proteome</keyword>